<protein>
    <submittedName>
        <fullName evidence="3">Uncharacterized protein</fullName>
    </submittedName>
</protein>
<dbReference type="AlphaFoldDB" id="A0A432LTJ6"/>
<feature type="chain" id="PRO_5019406979" evidence="2">
    <location>
        <begin position="22"/>
        <end position="168"/>
    </location>
</feature>
<proteinExistence type="predicted"/>
<sequence>MRKLTLIATALALTGCLALSACNNQGDNGQQQTQQVQQLTKPADPNDSKAWGAYLGQIVQKNMQGMTASQPYAFLVPAGNDDASNDSRDRQLSNVQDDVARGVLPGNLLAFGGSNSGKTGDFVVDAFKGAKPGSFKGVIVLVIGDQADEQRVEQALQPTGATIRYVTM</sequence>
<evidence type="ECO:0000313" key="4">
    <source>
        <dbReference type="Proteomes" id="UP000267077"/>
    </source>
</evidence>
<evidence type="ECO:0000256" key="2">
    <source>
        <dbReference type="SAM" id="SignalP"/>
    </source>
</evidence>
<keyword evidence="2" id="KW-0732">Signal</keyword>
<dbReference type="EMBL" id="RYZR01000005">
    <property type="protein sequence ID" value="RUL63934.1"/>
    <property type="molecule type" value="Genomic_DNA"/>
</dbReference>
<organism evidence="3 4">
    <name type="scientific">Dyella dinghuensis</name>
    <dbReference type="NCBI Taxonomy" id="1920169"/>
    <lineage>
        <taxon>Bacteria</taxon>
        <taxon>Pseudomonadati</taxon>
        <taxon>Pseudomonadota</taxon>
        <taxon>Gammaproteobacteria</taxon>
        <taxon>Lysobacterales</taxon>
        <taxon>Rhodanobacteraceae</taxon>
        <taxon>Dyella</taxon>
    </lineage>
</organism>
<accession>A0A432LTJ6</accession>
<feature type="region of interest" description="Disordered" evidence="1">
    <location>
        <begin position="26"/>
        <end position="45"/>
    </location>
</feature>
<comment type="caution">
    <text evidence="3">The sequence shown here is derived from an EMBL/GenBank/DDBJ whole genome shotgun (WGS) entry which is preliminary data.</text>
</comment>
<dbReference type="PROSITE" id="PS51257">
    <property type="entry name" value="PROKAR_LIPOPROTEIN"/>
    <property type="match status" value="1"/>
</dbReference>
<dbReference type="RefSeq" id="WP_126673215.1">
    <property type="nucleotide sequence ID" value="NZ_RYZR01000005.1"/>
</dbReference>
<evidence type="ECO:0000313" key="3">
    <source>
        <dbReference type="EMBL" id="RUL63934.1"/>
    </source>
</evidence>
<feature type="signal peptide" evidence="2">
    <location>
        <begin position="1"/>
        <end position="21"/>
    </location>
</feature>
<keyword evidence="4" id="KW-1185">Reference proteome</keyword>
<dbReference type="OrthoDB" id="6022222at2"/>
<feature type="compositionally biased region" description="Low complexity" evidence="1">
    <location>
        <begin position="26"/>
        <end position="38"/>
    </location>
</feature>
<name>A0A432LTJ6_9GAMM</name>
<reference evidence="3 4" key="1">
    <citation type="submission" date="2018-12" db="EMBL/GenBank/DDBJ databases">
        <title>Dyella dinghuensis sp. nov. DHOA06 and Dyella choica sp. nov. 4M-K27, isolated from forest soil.</title>
        <authorList>
            <person name="Qiu L.-H."/>
            <person name="Gao Z.-H."/>
        </authorList>
    </citation>
    <scope>NUCLEOTIDE SEQUENCE [LARGE SCALE GENOMIC DNA]</scope>
    <source>
        <strain evidence="3 4">DHOA06</strain>
    </source>
</reference>
<dbReference type="Proteomes" id="UP000267077">
    <property type="component" value="Unassembled WGS sequence"/>
</dbReference>
<evidence type="ECO:0000256" key="1">
    <source>
        <dbReference type="SAM" id="MobiDB-lite"/>
    </source>
</evidence>
<gene>
    <name evidence="3" type="ORF">EKH79_07640</name>
</gene>